<dbReference type="Gene3D" id="3.30.9.30">
    <property type="match status" value="1"/>
</dbReference>
<dbReference type="InterPro" id="IPR036188">
    <property type="entry name" value="FAD/NAD-bd_sf"/>
</dbReference>
<dbReference type="AlphaFoldDB" id="A0AA37PB78"/>
<protein>
    <recommendedName>
        <fullName evidence="3">FAD-binding domain-containing protein</fullName>
    </recommendedName>
</protein>
<dbReference type="PANTHER" id="PTHR46865:SF7">
    <property type="entry name" value="MONOOXYGENASE, PUTATIVE (AFU_ORTHOLOGUE AFUA_8G07040)-RELATED"/>
    <property type="match status" value="1"/>
</dbReference>
<dbReference type="GeneID" id="73330016"/>
<dbReference type="InterPro" id="IPR051704">
    <property type="entry name" value="FAD_aromatic-hydroxylase"/>
</dbReference>
<name>A0AA37PB78_9PEZI</name>
<comment type="caution">
    <text evidence="1">The sequence shown here is derived from an EMBL/GenBank/DDBJ whole genome shotgun (WGS) entry which is preliminary data.</text>
</comment>
<dbReference type="PANTHER" id="PTHR46865">
    <property type="entry name" value="OXIDOREDUCTASE-RELATED"/>
    <property type="match status" value="1"/>
</dbReference>
<evidence type="ECO:0000313" key="2">
    <source>
        <dbReference type="Proteomes" id="UP001055115"/>
    </source>
</evidence>
<evidence type="ECO:0000313" key="1">
    <source>
        <dbReference type="EMBL" id="GKT49033.1"/>
    </source>
</evidence>
<dbReference type="SUPFAM" id="SSF51905">
    <property type="entry name" value="FAD/NAD(P)-binding domain"/>
    <property type="match status" value="1"/>
</dbReference>
<proteinExistence type="predicted"/>
<reference evidence="1 2" key="1">
    <citation type="submission" date="2022-03" db="EMBL/GenBank/DDBJ databases">
        <title>Genome data of Colletotrichum spp.</title>
        <authorList>
            <person name="Utami Y.D."/>
            <person name="Hiruma K."/>
        </authorList>
    </citation>
    <scope>NUCLEOTIDE SEQUENCE [LARGE SCALE GENOMIC DNA]</scope>
    <source>
        <strain evidence="1 2">MAFF 239500</strain>
    </source>
</reference>
<sequence length="123" mass="13699">MTAMKVLISGGGITGNCVVFWLSRLGDDTIVIEWYPELRTTGLQLDLRGHGIEVMKRMGLDSAFRAKVAPEQGLQFVDDSGRPRAHFPVNRSGNGLQNFTTNNEIMRGDFVQLLYGVTKDRVK</sequence>
<dbReference type="Proteomes" id="UP001055115">
    <property type="component" value="Unassembled WGS sequence"/>
</dbReference>
<gene>
    <name evidence="1" type="ORF">ColSpa_09214</name>
</gene>
<accession>A0AA37PB78</accession>
<dbReference type="EMBL" id="BQXU01000027">
    <property type="protein sequence ID" value="GKT49033.1"/>
    <property type="molecule type" value="Genomic_DNA"/>
</dbReference>
<dbReference type="Gene3D" id="3.50.50.60">
    <property type="entry name" value="FAD/NAD(P)-binding domain"/>
    <property type="match status" value="1"/>
</dbReference>
<organism evidence="1 2">
    <name type="scientific">Colletotrichum spaethianum</name>
    <dbReference type="NCBI Taxonomy" id="700344"/>
    <lineage>
        <taxon>Eukaryota</taxon>
        <taxon>Fungi</taxon>
        <taxon>Dikarya</taxon>
        <taxon>Ascomycota</taxon>
        <taxon>Pezizomycotina</taxon>
        <taxon>Sordariomycetes</taxon>
        <taxon>Hypocreomycetidae</taxon>
        <taxon>Glomerellales</taxon>
        <taxon>Glomerellaceae</taxon>
        <taxon>Colletotrichum</taxon>
        <taxon>Colletotrichum spaethianum species complex</taxon>
    </lineage>
</organism>
<dbReference type="RefSeq" id="XP_049131383.1">
    <property type="nucleotide sequence ID" value="XM_049275426.1"/>
</dbReference>
<keyword evidence="2" id="KW-1185">Reference proteome</keyword>
<evidence type="ECO:0008006" key="3">
    <source>
        <dbReference type="Google" id="ProtNLM"/>
    </source>
</evidence>